<evidence type="ECO:0000313" key="1">
    <source>
        <dbReference type="EMBL" id="CAE0327284.1"/>
    </source>
</evidence>
<gene>
    <name evidence="1" type="ORF">SINC0208_LOCUS7911</name>
</gene>
<proteinExistence type="predicted"/>
<name>A0A7S3IM15_9SPIT</name>
<sequence length="116" mass="12901">MIEDGTMKDLPGNERSALTHSDYSLISKGAALHSMPPGFRFVYYSELKEDLLYSAVISVLSKDETLPFVVNGYTEYDGDSKKMKVLENCGAHEMGEDDDVLIVKDSYFVYAGEEDG</sequence>
<organism evidence="1">
    <name type="scientific">Strombidium inclinatum</name>
    <dbReference type="NCBI Taxonomy" id="197538"/>
    <lineage>
        <taxon>Eukaryota</taxon>
        <taxon>Sar</taxon>
        <taxon>Alveolata</taxon>
        <taxon>Ciliophora</taxon>
        <taxon>Intramacronucleata</taxon>
        <taxon>Spirotrichea</taxon>
        <taxon>Oligotrichia</taxon>
        <taxon>Strombidiidae</taxon>
        <taxon>Strombidium</taxon>
    </lineage>
</organism>
<accession>A0A7S3IM15</accession>
<dbReference type="AlphaFoldDB" id="A0A7S3IM15"/>
<protein>
    <submittedName>
        <fullName evidence="1">Uncharacterized protein</fullName>
    </submittedName>
</protein>
<dbReference type="EMBL" id="HBIH01019927">
    <property type="protein sequence ID" value="CAE0327284.1"/>
    <property type="molecule type" value="Transcribed_RNA"/>
</dbReference>
<reference evidence="1" key="1">
    <citation type="submission" date="2021-01" db="EMBL/GenBank/DDBJ databases">
        <authorList>
            <person name="Corre E."/>
            <person name="Pelletier E."/>
            <person name="Niang G."/>
            <person name="Scheremetjew M."/>
            <person name="Finn R."/>
            <person name="Kale V."/>
            <person name="Holt S."/>
            <person name="Cochrane G."/>
            <person name="Meng A."/>
            <person name="Brown T."/>
            <person name="Cohen L."/>
        </authorList>
    </citation>
    <scope>NUCLEOTIDE SEQUENCE</scope>
    <source>
        <strain evidence="1">S3</strain>
    </source>
</reference>